<sequence length="154" mass="17574">MEVRTASCDVNDYACKLFKVYSDTVFADDYEGLLKFYDDSAVLIEKGKESFYGVDSIINAIKAYHAGLGPGTTKVSSQNSEFKVEHTDNVITIRCKYCVSSTESQSISLNHPQIKVQSVLAHETWEGEYIQYWRSEIGKMPKIIRDEFSIDKRY</sequence>
<dbReference type="SUPFAM" id="SSF54427">
    <property type="entry name" value="NTF2-like"/>
    <property type="match status" value="1"/>
</dbReference>
<proteinExistence type="predicted"/>
<dbReference type="Gene3D" id="3.10.450.50">
    <property type="match status" value="1"/>
</dbReference>
<keyword evidence="2" id="KW-1185">Reference proteome</keyword>
<evidence type="ECO:0000313" key="2">
    <source>
        <dbReference type="Proteomes" id="UP000230233"/>
    </source>
</evidence>
<dbReference type="Proteomes" id="UP000230233">
    <property type="component" value="Chromosome X"/>
</dbReference>
<evidence type="ECO:0008006" key="3">
    <source>
        <dbReference type="Google" id="ProtNLM"/>
    </source>
</evidence>
<dbReference type="EMBL" id="PDUG01000006">
    <property type="protein sequence ID" value="PIC19333.1"/>
    <property type="molecule type" value="Genomic_DNA"/>
</dbReference>
<dbReference type="PANTHER" id="PTHR31664:SF3">
    <property type="entry name" value="DUF4440 DOMAIN-CONTAINING PROTEIN"/>
    <property type="match status" value="1"/>
</dbReference>
<reference evidence="2" key="1">
    <citation type="submission" date="2017-10" db="EMBL/GenBank/DDBJ databases">
        <title>Rapid genome shrinkage in a self-fertile nematode reveals novel sperm competition proteins.</title>
        <authorList>
            <person name="Yin D."/>
            <person name="Schwarz E.M."/>
            <person name="Thomas C.G."/>
            <person name="Felde R.L."/>
            <person name="Korf I.F."/>
            <person name="Cutter A.D."/>
            <person name="Schartner C.M."/>
            <person name="Ralston E.J."/>
            <person name="Meyer B.J."/>
            <person name="Haag E.S."/>
        </authorList>
    </citation>
    <scope>NUCLEOTIDE SEQUENCE [LARGE SCALE GENOMIC DNA]</scope>
    <source>
        <strain evidence="2">JU1422</strain>
    </source>
</reference>
<accession>A0A2G5SWM0</accession>
<evidence type="ECO:0000313" key="1">
    <source>
        <dbReference type="EMBL" id="PIC19333.1"/>
    </source>
</evidence>
<dbReference type="InterPro" id="IPR032710">
    <property type="entry name" value="NTF2-like_dom_sf"/>
</dbReference>
<dbReference type="PANTHER" id="PTHR31664">
    <property type="entry name" value="PROTEIN CBG16427"/>
    <property type="match status" value="1"/>
</dbReference>
<protein>
    <recommendedName>
        <fullName evidence="3">SnoaL-like domain-containing protein</fullName>
    </recommendedName>
</protein>
<name>A0A2G5SWM0_9PELO</name>
<dbReference type="OrthoDB" id="5778155at2759"/>
<dbReference type="AlphaFoldDB" id="A0A2G5SWM0"/>
<gene>
    <name evidence="1" type="primary">Cni-C39D10.8</name>
    <name evidence="1" type="synonym">Cnig_chr_X.g24920</name>
    <name evidence="1" type="ORF">B9Z55_024920</name>
</gene>
<comment type="caution">
    <text evidence="1">The sequence shown here is derived from an EMBL/GenBank/DDBJ whole genome shotgun (WGS) entry which is preliminary data.</text>
</comment>
<organism evidence="1 2">
    <name type="scientific">Caenorhabditis nigoni</name>
    <dbReference type="NCBI Taxonomy" id="1611254"/>
    <lineage>
        <taxon>Eukaryota</taxon>
        <taxon>Metazoa</taxon>
        <taxon>Ecdysozoa</taxon>
        <taxon>Nematoda</taxon>
        <taxon>Chromadorea</taxon>
        <taxon>Rhabditida</taxon>
        <taxon>Rhabditina</taxon>
        <taxon>Rhabditomorpha</taxon>
        <taxon>Rhabditoidea</taxon>
        <taxon>Rhabditidae</taxon>
        <taxon>Peloderinae</taxon>
        <taxon>Caenorhabditis</taxon>
    </lineage>
</organism>